<dbReference type="AlphaFoldDB" id="A0A1X6ZXI9"/>
<gene>
    <name evidence="1" type="ORF">ROA7450_03385</name>
</gene>
<name>A0A1X6ZXI9_9RHOB</name>
<sequence>MKEYGTPNGINQSAYEDTADWDRARWRWEFLRRKDETRGIFHLLAIEMFRDLYPEKPIPKDLTSHELCRRGLPLPISHAANFGYQRLPNPFLPFEGQDVTLNTTFEFRTIPLQYIVEIEMGRRSAMEIFHPTQIAIVFDPNKPIKPQVEGLEEYLEKHRHHSLPKDAARIHIEKWTTYLRLLDAREAGVSWRVCAEKILPEYSSARTPQTARDQFKQAKSLQHRL</sequence>
<proteinExistence type="predicted"/>
<dbReference type="OrthoDB" id="7862520at2"/>
<keyword evidence="2" id="KW-1185">Reference proteome</keyword>
<protein>
    <submittedName>
        <fullName evidence="1">Uncharacterized protein</fullName>
    </submittedName>
</protein>
<organism evidence="1 2">
    <name type="scientific">Roseovarius albus</name>
    <dbReference type="NCBI Taxonomy" id="1247867"/>
    <lineage>
        <taxon>Bacteria</taxon>
        <taxon>Pseudomonadati</taxon>
        <taxon>Pseudomonadota</taxon>
        <taxon>Alphaproteobacteria</taxon>
        <taxon>Rhodobacterales</taxon>
        <taxon>Roseobacteraceae</taxon>
        <taxon>Roseovarius</taxon>
    </lineage>
</organism>
<evidence type="ECO:0000313" key="1">
    <source>
        <dbReference type="EMBL" id="SLN64145.1"/>
    </source>
</evidence>
<dbReference type="RefSeq" id="WP_085807058.1">
    <property type="nucleotide sequence ID" value="NZ_FWFX01000012.1"/>
</dbReference>
<evidence type="ECO:0000313" key="2">
    <source>
        <dbReference type="Proteomes" id="UP000193061"/>
    </source>
</evidence>
<dbReference type="Proteomes" id="UP000193061">
    <property type="component" value="Unassembled WGS sequence"/>
</dbReference>
<reference evidence="1 2" key="1">
    <citation type="submission" date="2017-03" db="EMBL/GenBank/DDBJ databases">
        <authorList>
            <person name="Afonso C.L."/>
            <person name="Miller P.J."/>
            <person name="Scott M.A."/>
            <person name="Spackman E."/>
            <person name="Goraichik I."/>
            <person name="Dimitrov K.M."/>
            <person name="Suarez D.L."/>
            <person name="Swayne D.E."/>
        </authorList>
    </citation>
    <scope>NUCLEOTIDE SEQUENCE [LARGE SCALE GENOMIC DNA]</scope>
    <source>
        <strain evidence="1 2">CECT 7450</strain>
    </source>
</reference>
<accession>A0A1X6ZXI9</accession>
<dbReference type="EMBL" id="FWFX01000012">
    <property type="protein sequence ID" value="SLN64145.1"/>
    <property type="molecule type" value="Genomic_DNA"/>
</dbReference>